<reference evidence="3 4" key="1">
    <citation type="journal article" date="2021" name="Genome Biol. Evol.">
        <title>Complete Genome Sequencing of a Novel Gloeobacter Species from a Waterfall Cave in Mexico.</title>
        <authorList>
            <person name="Saw J.H."/>
            <person name="Cardona T."/>
            <person name="Montejano G."/>
        </authorList>
    </citation>
    <scope>NUCLEOTIDE SEQUENCE [LARGE SCALE GENOMIC DNA]</scope>
    <source>
        <strain evidence="3">MG652769</strain>
    </source>
</reference>
<proteinExistence type="predicted"/>
<name>A0ABY3PPS6_9CYAN</name>
<dbReference type="Proteomes" id="UP001054846">
    <property type="component" value="Chromosome"/>
</dbReference>
<dbReference type="EMBL" id="CP063845">
    <property type="protein sequence ID" value="UFP95422.1"/>
    <property type="molecule type" value="Genomic_DNA"/>
</dbReference>
<dbReference type="InterPro" id="IPR001296">
    <property type="entry name" value="Glyco_trans_1"/>
</dbReference>
<evidence type="ECO:0000313" key="3">
    <source>
        <dbReference type="EMBL" id="UFP95422.1"/>
    </source>
</evidence>
<accession>A0ABY3PPS6</accession>
<gene>
    <name evidence="3" type="ORF">ISF26_04010</name>
</gene>
<feature type="domain" description="Glycosyl transferase family 1" evidence="1">
    <location>
        <begin position="231"/>
        <end position="380"/>
    </location>
</feature>
<dbReference type="CDD" id="cd03801">
    <property type="entry name" value="GT4_PimA-like"/>
    <property type="match status" value="1"/>
</dbReference>
<dbReference type="PANTHER" id="PTHR12526:SF638">
    <property type="entry name" value="SPORE COAT PROTEIN SA"/>
    <property type="match status" value="1"/>
</dbReference>
<dbReference type="PANTHER" id="PTHR12526">
    <property type="entry name" value="GLYCOSYLTRANSFERASE"/>
    <property type="match status" value="1"/>
</dbReference>
<dbReference type="RefSeq" id="WP_230842650.1">
    <property type="nucleotide sequence ID" value="NZ_CP063845.1"/>
</dbReference>
<dbReference type="Pfam" id="PF00534">
    <property type="entry name" value="Glycos_transf_1"/>
    <property type="match status" value="1"/>
</dbReference>
<organism evidence="3 4">
    <name type="scientific">Gloeobacter morelensis MG652769</name>
    <dbReference type="NCBI Taxonomy" id="2781736"/>
    <lineage>
        <taxon>Bacteria</taxon>
        <taxon>Bacillati</taxon>
        <taxon>Cyanobacteriota</taxon>
        <taxon>Cyanophyceae</taxon>
        <taxon>Gloeobacterales</taxon>
        <taxon>Gloeobacteraceae</taxon>
        <taxon>Gloeobacter</taxon>
        <taxon>Gloeobacter morelensis</taxon>
    </lineage>
</organism>
<dbReference type="InterPro" id="IPR028098">
    <property type="entry name" value="Glyco_trans_4-like_N"/>
</dbReference>
<evidence type="ECO:0000313" key="4">
    <source>
        <dbReference type="Proteomes" id="UP001054846"/>
    </source>
</evidence>
<dbReference type="Pfam" id="PF13439">
    <property type="entry name" value="Glyco_transf_4"/>
    <property type="match status" value="1"/>
</dbReference>
<dbReference type="Gene3D" id="3.40.50.2000">
    <property type="entry name" value="Glycogen Phosphorylase B"/>
    <property type="match status" value="2"/>
</dbReference>
<keyword evidence="4" id="KW-1185">Reference proteome</keyword>
<feature type="domain" description="Glycosyltransferase subfamily 4-like N-terminal" evidence="2">
    <location>
        <begin position="16"/>
        <end position="220"/>
    </location>
</feature>
<sequence>MTPTVLNVSQNYFVRGGSDRYFFSLAELLEKRGHRVIPFAARHSENLETRWADHFPEAVNFTNPSLRDLSRFVHSRSAAAAMHRLLEAHRPEIAHLHIYYGQLSTAILGPLRRARVPVVQTLHEYRLVCPVSTLLSNDGKLCQACNGKDYWRAVAGRCNRGSFARSLLSATEAYFARLIGGVIDRIDRFITVSHFQRRKLAELGVPAEKMTTVHNFVDVSDIALNSRSGGYFLYFGRLERLKGIFTLIEAAAPLVDIPLLIVGDGEARVEAEQLVSARGLSHIRILGPKRGQELQDLIKGSLCCILPAQWYENCPMAILEAYAFCRPVLGTTIGGIPELIDDGVDGWLFPPGAVEALREKLVYMADDPERAAGMGLAGRRKIEERFSQDRHYEQIMAIYSKLL</sequence>
<protein>
    <submittedName>
        <fullName evidence="3">Glycosyltransferase family 4 protein</fullName>
    </submittedName>
</protein>
<dbReference type="SUPFAM" id="SSF53756">
    <property type="entry name" value="UDP-Glycosyltransferase/glycogen phosphorylase"/>
    <property type="match status" value="1"/>
</dbReference>
<evidence type="ECO:0000259" key="2">
    <source>
        <dbReference type="Pfam" id="PF13439"/>
    </source>
</evidence>
<evidence type="ECO:0000259" key="1">
    <source>
        <dbReference type="Pfam" id="PF00534"/>
    </source>
</evidence>